<protein>
    <submittedName>
        <fullName evidence="1">Uncharacterized protein</fullName>
    </submittedName>
</protein>
<proteinExistence type="predicted"/>
<dbReference type="AlphaFoldDB" id="X1IEG4"/>
<organism evidence="1">
    <name type="scientific">marine sediment metagenome</name>
    <dbReference type="NCBI Taxonomy" id="412755"/>
    <lineage>
        <taxon>unclassified sequences</taxon>
        <taxon>metagenomes</taxon>
        <taxon>ecological metagenomes</taxon>
    </lineage>
</organism>
<name>X1IEG4_9ZZZZ</name>
<reference evidence="1" key="1">
    <citation type="journal article" date="2014" name="Front. Microbiol.">
        <title>High frequency of phylogenetically diverse reductive dehalogenase-homologous genes in deep subseafloor sedimentary metagenomes.</title>
        <authorList>
            <person name="Kawai M."/>
            <person name="Futagami T."/>
            <person name="Toyoda A."/>
            <person name="Takaki Y."/>
            <person name="Nishi S."/>
            <person name="Hori S."/>
            <person name="Arai W."/>
            <person name="Tsubouchi T."/>
            <person name="Morono Y."/>
            <person name="Uchiyama I."/>
            <person name="Ito T."/>
            <person name="Fujiyama A."/>
            <person name="Inagaki F."/>
            <person name="Takami H."/>
        </authorList>
    </citation>
    <scope>NUCLEOTIDE SEQUENCE</scope>
    <source>
        <strain evidence="1">Expedition CK06-06</strain>
    </source>
</reference>
<comment type="caution">
    <text evidence="1">The sequence shown here is derived from an EMBL/GenBank/DDBJ whole genome shotgun (WGS) entry which is preliminary data.</text>
</comment>
<accession>X1IEG4</accession>
<sequence>MKKYIGIALAVLMIVVFSGMAMAGVTQTFNLSATVPDYIEVNPAYATVNKHVLVDVPDDGSAPPWAKWAGNMKDAVYVNCPFTITYVGHNGVDDGLPILARHEIPTGNGWDRLQTSIVIKNKINEVGADYERHDMSFLSDPDGAAAGTYSTTGFCSGATVTFDNAPHDGEVRVEWFFNASLPHKSPDFGPDNTWNESADAGLYECQLVATYAVI</sequence>
<dbReference type="EMBL" id="BARU01025543">
    <property type="protein sequence ID" value="GAH67675.1"/>
    <property type="molecule type" value="Genomic_DNA"/>
</dbReference>
<gene>
    <name evidence="1" type="ORF">S03H2_41141</name>
</gene>
<evidence type="ECO:0000313" key="1">
    <source>
        <dbReference type="EMBL" id="GAH67675.1"/>
    </source>
</evidence>